<evidence type="ECO:0000313" key="4">
    <source>
        <dbReference type="Proteomes" id="UP001168524"/>
    </source>
</evidence>
<feature type="region of interest" description="Disordered" evidence="1">
    <location>
        <begin position="116"/>
        <end position="154"/>
    </location>
</feature>
<dbReference type="Proteomes" id="UP001168524">
    <property type="component" value="Unassembled WGS sequence"/>
</dbReference>
<proteinExistence type="predicted"/>
<reference evidence="3" key="1">
    <citation type="submission" date="2023-06" db="EMBL/GenBank/DDBJ databases">
        <title>Two novel species of Acinetobacter isolated from motorbike repairing workshop in Vietnam.</title>
        <authorList>
            <person name="Le N.T.T."/>
        </authorList>
    </citation>
    <scope>NUCLEOTIDE SEQUENCE</scope>
    <source>
        <strain evidence="3">VNH17</strain>
    </source>
</reference>
<dbReference type="RefSeq" id="WP_267979243.1">
    <property type="nucleotide sequence ID" value="NZ_JAPQKF010000001.1"/>
</dbReference>
<feature type="chain" id="PRO_5046272793" evidence="2">
    <location>
        <begin position="22"/>
        <end position="154"/>
    </location>
</feature>
<keyword evidence="2" id="KW-0732">Signal</keyword>
<dbReference type="EMBL" id="JAUDZE010000001">
    <property type="protein sequence ID" value="MDN0012972.1"/>
    <property type="molecule type" value="Genomic_DNA"/>
</dbReference>
<dbReference type="PROSITE" id="PS51257">
    <property type="entry name" value="PROKAR_LIPOPROTEIN"/>
    <property type="match status" value="1"/>
</dbReference>
<gene>
    <name evidence="3" type="ORF">QTA56_01820</name>
</gene>
<comment type="caution">
    <text evidence="3">The sequence shown here is derived from an EMBL/GenBank/DDBJ whole genome shotgun (WGS) entry which is preliminary data.</text>
</comment>
<evidence type="ECO:0000256" key="1">
    <source>
        <dbReference type="SAM" id="MobiDB-lite"/>
    </source>
</evidence>
<evidence type="ECO:0000256" key="2">
    <source>
        <dbReference type="SAM" id="SignalP"/>
    </source>
</evidence>
<keyword evidence="4" id="KW-1185">Reference proteome</keyword>
<evidence type="ECO:0000313" key="3">
    <source>
        <dbReference type="EMBL" id="MDN0012972.1"/>
    </source>
</evidence>
<feature type="signal peptide" evidence="2">
    <location>
        <begin position="1"/>
        <end position="21"/>
    </location>
</feature>
<name>A0ABT7WJV6_9GAMM</name>
<protein>
    <submittedName>
        <fullName evidence="3">Uncharacterized protein</fullName>
    </submittedName>
</protein>
<sequence>MSNPKTRVAIIVLCSTFLLTACGQGDNQPEKKVEIKPAPKLNNDATTYANAAWTLINEIDPIVYNKQVSEIEEKVRKPLRQLSTDWRINVKMTDSVTEGKYALCRKALTSLDTWARDVKDSSSSPAQKQADYERDKAQCKDAIDNPALGNTSPK</sequence>
<feature type="compositionally biased region" description="Basic and acidic residues" evidence="1">
    <location>
        <begin position="130"/>
        <end position="143"/>
    </location>
</feature>
<organism evidence="3 4">
    <name type="scientific">Acinetobacter thutiue</name>
    <dbReference type="NCBI Taxonomy" id="2998078"/>
    <lineage>
        <taxon>Bacteria</taxon>
        <taxon>Pseudomonadati</taxon>
        <taxon>Pseudomonadota</taxon>
        <taxon>Gammaproteobacteria</taxon>
        <taxon>Moraxellales</taxon>
        <taxon>Moraxellaceae</taxon>
        <taxon>Acinetobacter</taxon>
    </lineage>
</organism>
<accession>A0ABT7WJV6</accession>